<sequence length="59" mass="6024">MIQRLIRTGAVGTTLMHQSAEAGLVVVGSRGHAGAAGLLRGSVSQVLLHHAGCPVIVIR</sequence>
<dbReference type="AlphaFoldDB" id="A0A8J3KQ09"/>
<proteinExistence type="inferred from homology"/>
<organism evidence="3 4">
    <name type="scientific">Catellatospora coxensis</name>
    <dbReference type="NCBI Taxonomy" id="310354"/>
    <lineage>
        <taxon>Bacteria</taxon>
        <taxon>Bacillati</taxon>
        <taxon>Actinomycetota</taxon>
        <taxon>Actinomycetes</taxon>
        <taxon>Micromonosporales</taxon>
        <taxon>Micromonosporaceae</taxon>
        <taxon>Catellatospora</taxon>
    </lineage>
</organism>
<dbReference type="Proteomes" id="UP000630887">
    <property type="component" value="Unassembled WGS sequence"/>
</dbReference>
<comment type="similarity">
    <text evidence="1">Belongs to the universal stress protein A family.</text>
</comment>
<dbReference type="SUPFAM" id="SSF52402">
    <property type="entry name" value="Adenine nucleotide alpha hydrolases-like"/>
    <property type="match status" value="1"/>
</dbReference>
<keyword evidence="4" id="KW-1185">Reference proteome</keyword>
<dbReference type="Pfam" id="PF00582">
    <property type="entry name" value="Usp"/>
    <property type="match status" value="1"/>
</dbReference>
<dbReference type="InterPro" id="IPR006015">
    <property type="entry name" value="Universal_stress_UspA"/>
</dbReference>
<evidence type="ECO:0000313" key="3">
    <source>
        <dbReference type="EMBL" id="GIG06518.1"/>
    </source>
</evidence>
<evidence type="ECO:0000313" key="4">
    <source>
        <dbReference type="Proteomes" id="UP000630887"/>
    </source>
</evidence>
<reference evidence="3 4" key="1">
    <citation type="submission" date="2021-01" db="EMBL/GenBank/DDBJ databases">
        <title>Whole genome shotgun sequence of Catellatospora coxensis NBRC 107359.</title>
        <authorList>
            <person name="Komaki H."/>
            <person name="Tamura T."/>
        </authorList>
    </citation>
    <scope>NUCLEOTIDE SEQUENCE [LARGE SCALE GENOMIC DNA]</scope>
    <source>
        <strain evidence="3 4">NBRC 107359</strain>
    </source>
</reference>
<dbReference type="EMBL" id="BONI01000024">
    <property type="protein sequence ID" value="GIG06518.1"/>
    <property type="molecule type" value="Genomic_DNA"/>
</dbReference>
<dbReference type="Gene3D" id="3.40.50.620">
    <property type="entry name" value="HUPs"/>
    <property type="match status" value="1"/>
</dbReference>
<protein>
    <recommendedName>
        <fullName evidence="2">UspA domain-containing protein</fullName>
    </recommendedName>
</protein>
<feature type="domain" description="UspA" evidence="2">
    <location>
        <begin position="10"/>
        <end position="59"/>
    </location>
</feature>
<dbReference type="InterPro" id="IPR006016">
    <property type="entry name" value="UspA"/>
</dbReference>
<evidence type="ECO:0000259" key="2">
    <source>
        <dbReference type="Pfam" id="PF00582"/>
    </source>
</evidence>
<accession>A0A8J3KQ09</accession>
<gene>
    <name evidence="3" type="ORF">Cco03nite_32180</name>
</gene>
<comment type="caution">
    <text evidence="3">The sequence shown here is derived from an EMBL/GenBank/DDBJ whole genome shotgun (WGS) entry which is preliminary data.</text>
</comment>
<evidence type="ECO:0000256" key="1">
    <source>
        <dbReference type="ARBA" id="ARBA00008791"/>
    </source>
</evidence>
<name>A0A8J3KQ09_9ACTN</name>
<dbReference type="InterPro" id="IPR014729">
    <property type="entry name" value="Rossmann-like_a/b/a_fold"/>
</dbReference>
<dbReference type="PRINTS" id="PR01438">
    <property type="entry name" value="UNVRSLSTRESS"/>
</dbReference>